<proteinExistence type="predicted"/>
<dbReference type="InterPro" id="IPR016181">
    <property type="entry name" value="Acyl_CoA_acyltransferase"/>
</dbReference>
<reference evidence="2 3" key="1">
    <citation type="submission" date="2023-07" db="EMBL/GenBank/DDBJ databases">
        <title>Sequencing the genomes of 1000 actinobacteria strains.</title>
        <authorList>
            <person name="Klenk H.-P."/>
        </authorList>
    </citation>
    <scope>NUCLEOTIDE SEQUENCE [LARGE SCALE GENOMIC DNA]</scope>
    <source>
        <strain evidence="2 3">DSM 44508</strain>
    </source>
</reference>
<keyword evidence="3" id="KW-1185">Reference proteome</keyword>
<protein>
    <submittedName>
        <fullName evidence="2">GNAT superfamily N-acetyltransferase</fullName>
    </submittedName>
</protein>
<dbReference type="SUPFAM" id="SSF55729">
    <property type="entry name" value="Acyl-CoA N-acyltransferases (Nat)"/>
    <property type="match status" value="1"/>
</dbReference>
<comment type="caution">
    <text evidence="2">The sequence shown here is derived from an EMBL/GenBank/DDBJ whole genome shotgun (WGS) entry which is preliminary data.</text>
</comment>
<evidence type="ECO:0000259" key="1">
    <source>
        <dbReference type="PROSITE" id="PS51186"/>
    </source>
</evidence>
<feature type="domain" description="N-acetyltransferase" evidence="1">
    <location>
        <begin position="124"/>
        <end position="259"/>
    </location>
</feature>
<evidence type="ECO:0000313" key="2">
    <source>
        <dbReference type="EMBL" id="MDR7353955.1"/>
    </source>
</evidence>
<gene>
    <name evidence="2" type="ORF">J2S37_000493</name>
</gene>
<dbReference type="PROSITE" id="PS51186">
    <property type="entry name" value="GNAT"/>
    <property type="match status" value="1"/>
</dbReference>
<dbReference type="Gene3D" id="3.40.630.30">
    <property type="match status" value="1"/>
</dbReference>
<dbReference type="CDD" id="cd04301">
    <property type="entry name" value="NAT_SF"/>
    <property type="match status" value="1"/>
</dbReference>
<evidence type="ECO:0000313" key="3">
    <source>
        <dbReference type="Proteomes" id="UP001183619"/>
    </source>
</evidence>
<organism evidence="2 3">
    <name type="scientific">Corynebacterium felinum</name>
    <dbReference type="NCBI Taxonomy" id="131318"/>
    <lineage>
        <taxon>Bacteria</taxon>
        <taxon>Bacillati</taxon>
        <taxon>Actinomycetota</taxon>
        <taxon>Actinomycetes</taxon>
        <taxon>Mycobacteriales</taxon>
        <taxon>Corynebacteriaceae</taxon>
        <taxon>Corynebacterium</taxon>
    </lineage>
</organism>
<sequence length="259" mass="28287">MSSDTCDLYRHLYATSMRGEAEVRRMAGMNVHQCGPVWVAYSKERGWGFVSYSPEQALKINESDIQAVIEFLAGVGDIDSFEWKTWASDPALPLAELGFVRGEEEVVMMGDIDVLADYPIPAGVEVRQVLTEEELVAASHTRSAVFGLNAKRTRQFIDRNVGDIEGAGLFAAWADGAVVGTGRMEKSAADGVVGLFSGAVVEKYRGRGIYRALLAARAHKACSWGMQFAYSECSPYSAPILQRAGFVPIEHTTPAELRL</sequence>
<dbReference type="Pfam" id="PF00583">
    <property type="entry name" value="Acetyltransf_1"/>
    <property type="match status" value="1"/>
</dbReference>
<accession>A0ABU2B5R3</accession>
<dbReference type="EMBL" id="JAVDYF010000001">
    <property type="protein sequence ID" value="MDR7353955.1"/>
    <property type="molecule type" value="Genomic_DNA"/>
</dbReference>
<dbReference type="InterPro" id="IPR000182">
    <property type="entry name" value="GNAT_dom"/>
</dbReference>
<dbReference type="Proteomes" id="UP001183619">
    <property type="component" value="Unassembled WGS sequence"/>
</dbReference>
<name>A0ABU2B5R3_9CORY</name>
<dbReference type="RefSeq" id="WP_277105407.1">
    <property type="nucleotide sequence ID" value="NZ_BAAAJS010000011.1"/>
</dbReference>